<dbReference type="Gene3D" id="3.30.700.10">
    <property type="entry name" value="Glycoprotein, Type 4 Pilin"/>
    <property type="match status" value="1"/>
</dbReference>
<evidence type="ECO:0000313" key="3">
    <source>
        <dbReference type="Proteomes" id="UP000004947"/>
    </source>
</evidence>
<dbReference type="OrthoDB" id="249920at2"/>
<feature type="region of interest" description="Disordered" evidence="1">
    <location>
        <begin position="231"/>
        <end position="256"/>
    </location>
</feature>
<dbReference type="EMBL" id="ABCK01000007">
    <property type="protein sequence ID" value="EDM27926.1"/>
    <property type="molecule type" value="Genomic_DNA"/>
</dbReference>
<dbReference type="PANTHER" id="PTHR30093">
    <property type="entry name" value="GENERAL SECRETION PATHWAY PROTEIN G"/>
    <property type="match status" value="1"/>
</dbReference>
<comment type="caution">
    <text evidence="2">The sequence shown here is derived from an EMBL/GenBank/DDBJ whole genome shotgun (WGS) entry which is preliminary data.</text>
</comment>
<organism evidence="2 3">
    <name type="scientific">Lentisphaera araneosa HTCC2155</name>
    <dbReference type="NCBI Taxonomy" id="313628"/>
    <lineage>
        <taxon>Bacteria</taxon>
        <taxon>Pseudomonadati</taxon>
        <taxon>Lentisphaerota</taxon>
        <taxon>Lentisphaeria</taxon>
        <taxon>Lentisphaerales</taxon>
        <taxon>Lentisphaeraceae</taxon>
        <taxon>Lentisphaera</taxon>
    </lineage>
</organism>
<dbReference type="AlphaFoldDB" id="A6DKM8"/>
<protein>
    <submittedName>
        <fullName evidence="2">Uncharacterized protein</fullName>
    </submittedName>
</protein>
<dbReference type="SUPFAM" id="SSF54523">
    <property type="entry name" value="Pili subunits"/>
    <property type="match status" value="1"/>
</dbReference>
<sequence>MKKKNFTLIEILVVVAIIGILVSLLMPALSKARETARTAQCANNIKQHMTASMMFLGDNDHEFWPRRAYNTKNEDPAEGGTPRTWDRYSSSIFYDTHDLDAARHAPGSKSWGSYKVSIWDYLPSDEVQMCPSHDHVDADDKHRYQYSYGFSGAYDGVKLSSFIPSASELGTITDIDYTTHVEVIARAGQIYARHNAKLNIAFLDGHVEGMNALPFYDMSAQWNILGYSEPSNGVQTGGNTGTKSSWSDKYGDPVIE</sequence>
<reference evidence="2 3" key="1">
    <citation type="journal article" date="2010" name="J. Bacteriol.">
        <title>Genome sequence of Lentisphaera araneosa HTCC2155T, the type species of the order Lentisphaerales in the phylum Lentisphaerae.</title>
        <authorList>
            <person name="Thrash J.C."/>
            <person name="Cho J.C."/>
            <person name="Vergin K.L."/>
            <person name="Morris R.M."/>
            <person name="Giovannoni S.J."/>
        </authorList>
    </citation>
    <scope>NUCLEOTIDE SEQUENCE [LARGE SCALE GENOMIC DNA]</scope>
    <source>
        <strain evidence="2 3">HTCC2155</strain>
    </source>
</reference>
<dbReference type="InterPro" id="IPR012902">
    <property type="entry name" value="N_methyl_site"/>
</dbReference>
<dbReference type="STRING" id="313628.LNTAR_00955"/>
<accession>A6DKM8</accession>
<name>A6DKM8_9BACT</name>
<dbReference type="eggNOG" id="COG2165">
    <property type="taxonomic scope" value="Bacteria"/>
</dbReference>
<gene>
    <name evidence="2" type="ORF">LNTAR_00955</name>
</gene>
<dbReference type="Pfam" id="PF07963">
    <property type="entry name" value="N_methyl"/>
    <property type="match status" value="1"/>
</dbReference>
<dbReference type="Proteomes" id="UP000004947">
    <property type="component" value="Unassembled WGS sequence"/>
</dbReference>
<dbReference type="RefSeq" id="WP_007278440.1">
    <property type="nucleotide sequence ID" value="NZ_ABCK01000007.1"/>
</dbReference>
<dbReference type="InterPro" id="IPR045584">
    <property type="entry name" value="Pilin-like"/>
</dbReference>
<dbReference type="NCBIfam" id="TIGR02532">
    <property type="entry name" value="IV_pilin_GFxxxE"/>
    <property type="match status" value="1"/>
</dbReference>
<keyword evidence="3" id="KW-1185">Reference proteome</keyword>
<dbReference type="PANTHER" id="PTHR30093:SF2">
    <property type="entry name" value="TYPE II SECRETION SYSTEM PROTEIN H"/>
    <property type="match status" value="1"/>
</dbReference>
<evidence type="ECO:0000313" key="2">
    <source>
        <dbReference type="EMBL" id="EDM27926.1"/>
    </source>
</evidence>
<proteinExistence type="predicted"/>
<evidence type="ECO:0000256" key="1">
    <source>
        <dbReference type="SAM" id="MobiDB-lite"/>
    </source>
</evidence>